<reference evidence="3" key="1">
    <citation type="submission" date="2022-07" db="EMBL/GenBank/DDBJ databases">
        <authorList>
            <person name="Macas J."/>
            <person name="Novak P."/>
            <person name="Neumann P."/>
        </authorList>
    </citation>
    <scope>NUCLEOTIDE SEQUENCE</scope>
</reference>
<dbReference type="InterPro" id="IPR040256">
    <property type="entry name" value="At4g02000-like"/>
</dbReference>
<dbReference type="EMBL" id="CAMAPE010000008">
    <property type="protein sequence ID" value="CAH9073758.1"/>
    <property type="molecule type" value="Genomic_DNA"/>
</dbReference>
<dbReference type="PANTHER" id="PTHR31286">
    <property type="entry name" value="GLYCINE-RICH CELL WALL STRUCTURAL PROTEIN 1.8-LIKE"/>
    <property type="match status" value="1"/>
</dbReference>
<gene>
    <name evidence="3" type="ORF">CEURO_LOCUS4930</name>
</gene>
<dbReference type="InterPro" id="IPR036875">
    <property type="entry name" value="Znf_CCHC_sf"/>
</dbReference>
<name>A0A9P1E2D1_CUSEU</name>
<sequence>MIGASVRKPRVKATPFFLRDTMANVWKPTRGVTIIEIGAQRYPFQFYNENDMIRVLEEGPWTFDQNPIVLARLKQGDLPLQMSLNRADFWLQVHDVPMGFFSIENAIKIGNFVGRFVKVDEQNFSMEWNPFMRVRVSIDLNRPLKRKLFLQSDEGESFCVKFRYEKLPSFCFACGIIGHSERFCPHYPDGKDRRGGFRFGPELRASKGNASGGGNKWLVPIGK</sequence>
<dbReference type="AlphaFoldDB" id="A0A9P1E2D1"/>
<dbReference type="InterPro" id="IPR025836">
    <property type="entry name" value="Zn_knuckle_CX2CX4HX4C"/>
</dbReference>
<evidence type="ECO:0008006" key="5">
    <source>
        <dbReference type="Google" id="ProtNLM"/>
    </source>
</evidence>
<organism evidence="3 4">
    <name type="scientific">Cuscuta europaea</name>
    <name type="common">European dodder</name>
    <dbReference type="NCBI Taxonomy" id="41803"/>
    <lineage>
        <taxon>Eukaryota</taxon>
        <taxon>Viridiplantae</taxon>
        <taxon>Streptophyta</taxon>
        <taxon>Embryophyta</taxon>
        <taxon>Tracheophyta</taxon>
        <taxon>Spermatophyta</taxon>
        <taxon>Magnoliopsida</taxon>
        <taxon>eudicotyledons</taxon>
        <taxon>Gunneridae</taxon>
        <taxon>Pentapetalae</taxon>
        <taxon>asterids</taxon>
        <taxon>lamiids</taxon>
        <taxon>Solanales</taxon>
        <taxon>Convolvulaceae</taxon>
        <taxon>Cuscuteae</taxon>
        <taxon>Cuscuta</taxon>
        <taxon>Cuscuta subgen. Cuscuta</taxon>
    </lineage>
</organism>
<evidence type="ECO:0000313" key="4">
    <source>
        <dbReference type="Proteomes" id="UP001152484"/>
    </source>
</evidence>
<evidence type="ECO:0000259" key="1">
    <source>
        <dbReference type="Pfam" id="PF14111"/>
    </source>
</evidence>
<evidence type="ECO:0000259" key="2">
    <source>
        <dbReference type="Pfam" id="PF14392"/>
    </source>
</evidence>
<proteinExistence type="predicted"/>
<comment type="caution">
    <text evidence="3">The sequence shown here is derived from an EMBL/GenBank/DDBJ whole genome shotgun (WGS) entry which is preliminary data.</text>
</comment>
<dbReference type="GO" id="GO:0003676">
    <property type="term" value="F:nucleic acid binding"/>
    <property type="evidence" value="ECO:0007669"/>
    <property type="project" value="InterPro"/>
</dbReference>
<feature type="domain" description="DUF4283" evidence="1">
    <location>
        <begin position="18"/>
        <end position="75"/>
    </location>
</feature>
<dbReference type="Pfam" id="PF14392">
    <property type="entry name" value="zf-CCHC_4"/>
    <property type="match status" value="1"/>
</dbReference>
<accession>A0A9P1E2D1</accession>
<dbReference type="GO" id="GO:0008270">
    <property type="term" value="F:zinc ion binding"/>
    <property type="evidence" value="ECO:0007669"/>
    <property type="project" value="InterPro"/>
</dbReference>
<dbReference type="PANTHER" id="PTHR31286:SF153">
    <property type="entry name" value="DUF4283 DOMAIN PROTEIN"/>
    <property type="match status" value="1"/>
</dbReference>
<keyword evidence="4" id="KW-1185">Reference proteome</keyword>
<dbReference type="InterPro" id="IPR025558">
    <property type="entry name" value="DUF4283"/>
</dbReference>
<evidence type="ECO:0000313" key="3">
    <source>
        <dbReference type="EMBL" id="CAH9073758.1"/>
    </source>
</evidence>
<dbReference type="Proteomes" id="UP001152484">
    <property type="component" value="Unassembled WGS sequence"/>
</dbReference>
<dbReference type="OrthoDB" id="990360at2759"/>
<protein>
    <recommendedName>
        <fullName evidence="5">CCHC-type domain-containing protein</fullName>
    </recommendedName>
</protein>
<dbReference type="SUPFAM" id="SSF57756">
    <property type="entry name" value="Retrovirus zinc finger-like domains"/>
    <property type="match status" value="1"/>
</dbReference>
<dbReference type="Pfam" id="PF14111">
    <property type="entry name" value="DUF4283"/>
    <property type="match status" value="1"/>
</dbReference>
<feature type="domain" description="Zinc knuckle CX2CX4HX4C" evidence="2">
    <location>
        <begin position="138"/>
        <end position="185"/>
    </location>
</feature>